<comment type="similarity">
    <text evidence="2">Belongs to the autoinducer-2 exporter (AI-2E) (TC 2.A.86) family.</text>
</comment>
<feature type="transmembrane region" description="Helical" evidence="9">
    <location>
        <begin position="179"/>
        <end position="206"/>
    </location>
</feature>
<keyword evidence="5 9" id="KW-0812">Transmembrane</keyword>
<keyword evidence="4" id="KW-1003">Cell membrane</keyword>
<evidence type="ECO:0000256" key="8">
    <source>
        <dbReference type="SAM" id="MobiDB-lite"/>
    </source>
</evidence>
<dbReference type="GO" id="GO:0005886">
    <property type="term" value="C:plasma membrane"/>
    <property type="evidence" value="ECO:0007669"/>
    <property type="project" value="UniProtKB-SubCell"/>
</dbReference>
<comment type="caution">
    <text evidence="10">The sequence shown here is derived from an EMBL/GenBank/DDBJ whole genome shotgun (WGS) entry which is preliminary data.</text>
</comment>
<name>A0A918C1M0_9DEIO</name>
<feature type="transmembrane region" description="Helical" evidence="9">
    <location>
        <begin position="246"/>
        <end position="265"/>
    </location>
</feature>
<evidence type="ECO:0000256" key="2">
    <source>
        <dbReference type="ARBA" id="ARBA00009773"/>
    </source>
</evidence>
<keyword evidence="7 9" id="KW-0472">Membrane</keyword>
<keyword evidence="3" id="KW-0813">Transport</keyword>
<feature type="region of interest" description="Disordered" evidence="8">
    <location>
        <begin position="7"/>
        <end position="26"/>
    </location>
</feature>
<dbReference type="Pfam" id="PF01594">
    <property type="entry name" value="AI-2E_transport"/>
    <property type="match status" value="1"/>
</dbReference>
<dbReference type="GO" id="GO:0055085">
    <property type="term" value="P:transmembrane transport"/>
    <property type="evidence" value="ECO:0007669"/>
    <property type="project" value="TreeGrafter"/>
</dbReference>
<protein>
    <submittedName>
        <fullName evidence="10">AI-2E family transporter</fullName>
    </submittedName>
</protein>
<proteinExistence type="inferred from homology"/>
<evidence type="ECO:0000313" key="11">
    <source>
        <dbReference type="Proteomes" id="UP000603865"/>
    </source>
</evidence>
<keyword evidence="6 9" id="KW-1133">Transmembrane helix</keyword>
<feature type="transmembrane region" description="Helical" evidence="9">
    <location>
        <begin position="62"/>
        <end position="80"/>
    </location>
</feature>
<evidence type="ECO:0000313" key="10">
    <source>
        <dbReference type="EMBL" id="GGR01550.1"/>
    </source>
</evidence>
<feature type="transmembrane region" description="Helical" evidence="9">
    <location>
        <begin position="271"/>
        <end position="296"/>
    </location>
</feature>
<evidence type="ECO:0000256" key="1">
    <source>
        <dbReference type="ARBA" id="ARBA00004651"/>
    </source>
</evidence>
<dbReference type="PANTHER" id="PTHR21716:SF53">
    <property type="entry name" value="PERMEASE PERM-RELATED"/>
    <property type="match status" value="1"/>
</dbReference>
<keyword evidence="11" id="KW-1185">Reference proteome</keyword>
<dbReference type="PANTHER" id="PTHR21716">
    <property type="entry name" value="TRANSMEMBRANE PROTEIN"/>
    <property type="match status" value="1"/>
</dbReference>
<evidence type="ECO:0000256" key="5">
    <source>
        <dbReference type="ARBA" id="ARBA00022692"/>
    </source>
</evidence>
<evidence type="ECO:0000256" key="3">
    <source>
        <dbReference type="ARBA" id="ARBA00022448"/>
    </source>
</evidence>
<feature type="transmembrane region" description="Helical" evidence="9">
    <location>
        <begin position="340"/>
        <end position="371"/>
    </location>
</feature>
<feature type="transmembrane region" description="Helical" evidence="9">
    <location>
        <begin position="39"/>
        <end position="56"/>
    </location>
</feature>
<dbReference type="Proteomes" id="UP000603865">
    <property type="component" value="Unassembled WGS sequence"/>
</dbReference>
<evidence type="ECO:0000256" key="4">
    <source>
        <dbReference type="ARBA" id="ARBA00022475"/>
    </source>
</evidence>
<evidence type="ECO:0000256" key="6">
    <source>
        <dbReference type="ARBA" id="ARBA00022989"/>
    </source>
</evidence>
<reference evidence="10" key="2">
    <citation type="submission" date="2020-09" db="EMBL/GenBank/DDBJ databases">
        <authorList>
            <person name="Sun Q."/>
            <person name="Ohkuma M."/>
        </authorList>
    </citation>
    <scope>NUCLEOTIDE SEQUENCE</scope>
    <source>
        <strain evidence="10">JCM 31311</strain>
    </source>
</reference>
<sequence length="385" mass="41812">MLVEANVLSQPPQNPSGNQNSTSPRSRDNAFQAVWRNPYVRVPIFLLLIYLTYRFFGLVSHVFVLALIAYIVAYLAHPLLNWLVRHRVPRGLGVLVVVLLILSMVGLASTLLVTIVTQFYDLVQKLPGLTANFLTWFDTLARKYTALRSLDVQLQALTENGAQTLQKYLLPYLQKYQSALVGGIFGIASSIAEGFATLILAIYMMLDYDKIGLTLIRMFPRPWQPFVLDLSNNVSRAVGGYLKGQLVIAAFVGVFVGVGLALSGIPSAPAIGFLAGLFNIVPYLGVVIAITPALLLAATTKAVILKLILVVVVFVAANQIEGHLLSPLVLGRTTDLHPVTVVLAILSGLALFGIVGALVAVPITALAKLLLQEYYYPSRVYTDGP</sequence>
<evidence type="ECO:0000256" key="7">
    <source>
        <dbReference type="ARBA" id="ARBA00023136"/>
    </source>
</evidence>
<reference evidence="10" key="1">
    <citation type="journal article" date="2014" name="Int. J. Syst. Evol. Microbiol.">
        <title>Complete genome sequence of Corynebacterium casei LMG S-19264T (=DSM 44701T), isolated from a smear-ripened cheese.</title>
        <authorList>
            <consortium name="US DOE Joint Genome Institute (JGI-PGF)"/>
            <person name="Walter F."/>
            <person name="Albersmeier A."/>
            <person name="Kalinowski J."/>
            <person name="Ruckert C."/>
        </authorList>
    </citation>
    <scope>NUCLEOTIDE SEQUENCE</scope>
    <source>
        <strain evidence="10">JCM 31311</strain>
    </source>
</reference>
<gene>
    <name evidence="10" type="ORF">GCM10008957_12910</name>
</gene>
<feature type="transmembrane region" description="Helical" evidence="9">
    <location>
        <begin position="303"/>
        <end position="320"/>
    </location>
</feature>
<dbReference type="AlphaFoldDB" id="A0A918C1M0"/>
<feature type="compositionally biased region" description="Polar residues" evidence="8">
    <location>
        <begin position="7"/>
        <end position="24"/>
    </location>
</feature>
<dbReference type="EMBL" id="BMQL01000005">
    <property type="protein sequence ID" value="GGR01550.1"/>
    <property type="molecule type" value="Genomic_DNA"/>
</dbReference>
<feature type="transmembrane region" description="Helical" evidence="9">
    <location>
        <begin position="92"/>
        <end position="120"/>
    </location>
</feature>
<accession>A0A918C1M0</accession>
<evidence type="ECO:0000256" key="9">
    <source>
        <dbReference type="SAM" id="Phobius"/>
    </source>
</evidence>
<dbReference type="InterPro" id="IPR002549">
    <property type="entry name" value="AI-2E-like"/>
</dbReference>
<organism evidence="10 11">
    <name type="scientific">Deinococcus ruber</name>
    <dbReference type="NCBI Taxonomy" id="1848197"/>
    <lineage>
        <taxon>Bacteria</taxon>
        <taxon>Thermotogati</taxon>
        <taxon>Deinococcota</taxon>
        <taxon>Deinococci</taxon>
        <taxon>Deinococcales</taxon>
        <taxon>Deinococcaceae</taxon>
        <taxon>Deinococcus</taxon>
    </lineage>
</organism>
<comment type="subcellular location">
    <subcellularLocation>
        <location evidence="1">Cell membrane</location>
        <topology evidence="1">Multi-pass membrane protein</topology>
    </subcellularLocation>
</comment>